<protein>
    <recommendedName>
        <fullName evidence="3">FlgN protein</fullName>
    </recommendedName>
</protein>
<dbReference type="EMBL" id="JACBZO010000001">
    <property type="protein sequence ID" value="NYI40004.1"/>
    <property type="molecule type" value="Genomic_DNA"/>
</dbReference>
<dbReference type="Proteomes" id="UP000547973">
    <property type="component" value="Unassembled WGS sequence"/>
</dbReference>
<keyword evidence="2" id="KW-1185">Reference proteome</keyword>
<dbReference type="AlphaFoldDB" id="A0A7Z0CGR7"/>
<organism evidence="1 2">
    <name type="scientific">Demequina lutea</name>
    <dbReference type="NCBI Taxonomy" id="431489"/>
    <lineage>
        <taxon>Bacteria</taxon>
        <taxon>Bacillati</taxon>
        <taxon>Actinomycetota</taxon>
        <taxon>Actinomycetes</taxon>
        <taxon>Micrococcales</taxon>
        <taxon>Demequinaceae</taxon>
        <taxon>Demequina</taxon>
    </lineage>
</organism>
<evidence type="ECO:0000313" key="2">
    <source>
        <dbReference type="Proteomes" id="UP000547973"/>
    </source>
</evidence>
<reference evidence="1 2" key="1">
    <citation type="submission" date="2020-07" db="EMBL/GenBank/DDBJ databases">
        <title>Sequencing the genomes of 1000 actinobacteria strains.</title>
        <authorList>
            <person name="Klenk H.-P."/>
        </authorList>
    </citation>
    <scope>NUCLEOTIDE SEQUENCE [LARGE SCALE GENOMIC DNA]</scope>
    <source>
        <strain evidence="1 2">DSM 19970</strain>
    </source>
</reference>
<dbReference type="Pfam" id="PF05130">
    <property type="entry name" value="FlgN"/>
    <property type="match status" value="1"/>
</dbReference>
<comment type="caution">
    <text evidence="1">The sequence shown here is derived from an EMBL/GenBank/DDBJ whole genome shotgun (WGS) entry which is preliminary data.</text>
</comment>
<evidence type="ECO:0008006" key="3">
    <source>
        <dbReference type="Google" id="ProtNLM"/>
    </source>
</evidence>
<dbReference type="OrthoDB" id="3268384at2"/>
<sequence>MGLNELSTALWRERELLEMLLFKLEEEEFVLKSGRTRWLGRATREVECVLDQIRGVELGRAIEADDAAREVGVPEGASLLELAKVAPSPWNDLLRGHHVALADVASQIDALAHSNTEVLSRSLRAVQEALKGMNATVSADTRGGSVQT</sequence>
<gene>
    <name evidence="1" type="ORF">BKA03_000123</name>
</gene>
<dbReference type="Gene3D" id="1.20.58.300">
    <property type="entry name" value="FlgN-like"/>
    <property type="match status" value="1"/>
</dbReference>
<name>A0A7Z0CGR7_9MICO</name>
<dbReference type="RefSeq" id="WP_062075696.1">
    <property type="nucleotide sequence ID" value="NZ_BBRC01000012.1"/>
</dbReference>
<dbReference type="GO" id="GO:0044780">
    <property type="term" value="P:bacterial-type flagellum assembly"/>
    <property type="evidence" value="ECO:0007669"/>
    <property type="project" value="InterPro"/>
</dbReference>
<accession>A0A7Z0CGR7</accession>
<proteinExistence type="predicted"/>
<dbReference type="InterPro" id="IPR007809">
    <property type="entry name" value="FlgN-like"/>
</dbReference>
<evidence type="ECO:0000313" key="1">
    <source>
        <dbReference type="EMBL" id="NYI40004.1"/>
    </source>
</evidence>